<gene>
    <name evidence="3" type="ORF">ACFOPI_19205</name>
</gene>
<dbReference type="InterPro" id="IPR036724">
    <property type="entry name" value="Cobalamin-bd_sf"/>
</dbReference>
<dbReference type="CDD" id="cd02065">
    <property type="entry name" value="B12-binding_like"/>
    <property type="match status" value="1"/>
</dbReference>
<comment type="caution">
    <text evidence="3">The sequence shown here is derived from an EMBL/GenBank/DDBJ whole genome shotgun (WGS) entry which is preliminary data.</text>
</comment>
<reference evidence="4" key="1">
    <citation type="journal article" date="2019" name="Int. J. Syst. Evol. Microbiol.">
        <title>The Global Catalogue of Microorganisms (GCM) 10K type strain sequencing project: providing services to taxonomists for standard genome sequencing and annotation.</title>
        <authorList>
            <consortium name="The Broad Institute Genomics Platform"/>
            <consortium name="The Broad Institute Genome Sequencing Center for Infectious Disease"/>
            <person name="Wu L."/>
            <person name="Ma J."/>
        </authorList>
    </citation>
    <scope>NUCLEOTIDE SEQUENCE [LARGE SCALE GENOMIC DNA]</scope>
    <source>
        <strain evidence="4">KCTC 42501</strain>
    </source>
</reference>
<evidence type="ECO:0000256" key="1">
    <source>
        <dbReference type="SAM" id="MobiDB-lite"/>
    </source>
</evidence>
<dbReference type="RefSeq" id="WP_382177472.1">
    <property type="nucleotide sequence ID" value="NZ_JBHRXX010000009.1"/>
</dbReference>
<name>A0ABV7WBJ2_9BURK</name>
<dbReference type="SUPFAM" id="SSF52242">
    <property type="entry name" value="Cobalamin (vitamin B12)-binding domain"/>
    <property type="match status" value="1"/>
</dbReference>
<evidence type="ECO:0000259" key="2">
    <source>
        <dbReference type="PROSITE" id="PS51332"/>
    </source>
</evidence>
<feature type="domain" description="B12-binding" evidence="2">
    <location>
        <begin position="185"/>
        <end position="313"/>
    </location>
</feature>
<dbReference type="PROSITE" id="PS51332">
    <property type="entry name" value="B12_BINDING"/>
    <property type="match status" value="1"/>
</dbReference>
<dbReference type="Gene3D" id="3.40.50.280">
    <property type="entry name" value="Cobalamin-binding domain"/>
    <property type="match status" value="1"/>
</dbReference>
<sequence>MGSFSRQRSPRETDAQANRFSDDWIEETAPVGIPPGIEDLLRSSIDMPVNEDGLRAVLLSKAVEYEIIPRLMLAHRVPEECASSPIGTNRRVTPEDVAVFAELVLHEDDRAVRDCVIALRDRGVPTEAIFLELLSPVARHLGEMWERDLCTFTEVTVGLGRLQKVLRENSSAGSQFGHGGRGEQSQRILLMPCPGEQHTFGLSLVAELFHRAGWDVVTCFLATDAAATMVQKDWYDVVGFSLGSEAGVPRLRAAMELVRKVSQNPRLPIIAGGPIFLLHPEYGEQIQADAIITNGAHAPSQADKLVAASRLRP</sequence>
<keyword evidence="4" id="KW-1185">Reference proteome</keyword>
<dbReference type="Proteomes" id="UP001595729">
    <property type="component" value="Unassembled WGS sequence"/>
</dbReference>
<accession>A0ABV7WBJ2</accession>
<proteinExistence type="predicted"/>
<dbReference type="InterPro" id="IPR006158">
    <property type="entry name" value="Cobalamin-bd"/>
</dbReference>
<evidence type="ECO:0000313" key="3">
    <source>
        <dbReference type="EMBL" id="MFC3685738.1"/>
    </source>
</evidence>
<evidence type="ECO:0000313" key="4">
    <source>
        <dbReference type="Proteomes" id="UP001595729"/>
    </source>
</evidence>
<dbReference type="EMBL" id="JBHRXX010000009">
    <property type="protein sequence ID" value="MFC3685738.1"/>
    <property type="molecule type" value="Genomic_DNA"/>
</dbReference>
<feature type="region of interest" description="Disordered" evidence="1">
    <location>
        <begin position="1"/>
        <end position="20"/>
    </location>
</feature>
<protein>
    <submittedName>
        <fullName evidence="3">B12-binding domain-containing protein</fullName>
    </submittedName>
</protein>
<organism evidence="3 4">
    <name type="scientific">Hydrogenophaga luteola</name>
    <dbReference type="NCBI Taxonomy" id="1591122"/>
    <lineage>
        <taxon>Bacteria</taxon>
        <taxon>Pseudomonadati</taxon>
        <taxon>Pseudomonadota</taxon>
        <taxon>Betaproteobacteria</taxon>
        <taxon>Burkholderiales</taxon>
        <taxon>Comamonadaceae</taxon>
        <taxon>Hydrogenophaga</taxon>
    </lineage>
</organism>
<dbReference type="Pfam" id="PF02310">
    <property type="entry name" value="B12-binding"/>
    <property type="match status" value="1"/>
</dbReference>